<feature type="domain" description="NodB homology" evidence="6">
    <location>
        <begin position="54"/>
        <end position="274"/>
    </location>
</feature>
<dbReference type="GO" id="GO:0005975">
    <property type="term" value="P:carbohydrate metabolic process"/>
    <property type="evidence" value="ECO:0007669"/>
    <property type="project" value="InterPro"/>
</dbReference>
<dbReference type="InterPro" id="IPR002509">
    <property type="entry name" value="NODB_dom"/>
</dbReference>
<feature type="region of interest" description="Disordered" evidence="5">
    <location>
        <begin position="1"/>
        <end position="21"/>
    </location>
</feature>
<dbReference type="SUPFAM" id="SSF88713">
    <property type="entry name" value="Glycoside hydrolase/deacetylase"/>
    <property type="match status" value="1"/>
</dbReference>
<dbReference type="AlphaFoldDB" id="A0A095AXQ6"/>
<dbReference type="InterPro" id="IPR011330">
    <property type="entry name" value="Glyco_hydro/deAcase_b/a-brl"/>
</dbReference>
<evidence type="ECO:0000313" key="8">
    <source>
        <dbReference type="Proteomes" id="UP000029448"/>
    </source>
</evidence>
<protein>
    <recommendedName>
        <fullName evidence="3">Chitooligosaccharide deacetylase</fullName>
    </recommendedName>
    <alternativeName>
        <fullName evidence="4">Nodulation protein B</fullName>
    </alternativeName>
</protein>
<name>A0A095AXQ6_9PROT</name>
<dbReference type="RefSeq" id="WP_035381593.1">
    <property type="nucleotide sequence ID" value="NZ_JACAOJ010000006.1"/>
</dbReference>
<dbReference type="EMBL" id="JOKM01000098">
    <property type="protein sequence ID" value="KGB21543.1"/>
    <property type="molecule type" value="Genomic_DNA"/>
</dbReference>
<dbReference type="InterPro" id="IPR037950">
    <property type="entry name" value="PgdA-like"/>
</dbReference>
<organism evidence="7 8">
    <name type="scientific">Acetobacter tropicalis</name>
    <dbReference type="NCBI Taxonomy" id="104102"/>
    <lineage>
        <taxon>Bacteria</taxon>
        <taxon>Pseudomonadati</taxon>
        <taxon>Pseudomonadota</taxon>
        <taxon>Alphaproteobacteria</taxon>
        <taxon>Acetobacterales</taxon>
        <taxon>Acetobacteraceae</taxon>
        <taxon>Acetobacter</taxon>
    </lineage>
</organism>
<evidence type="ECO:0000256" key="2">
    <source>
        <dbReference type="ARBA" id="ARBA00010973"/>
    </source>
</evidence>
<evidence type="ECO:0000256" key="5">
    <source>
        <dbReference type="SAM" id="MobiDB-lite"/>
    </source>
</evidence>
<dbReference type="CDD" id="cd10938">
    <property type="entry name" value="CE4_HpPgdA_like"/>
    <property type="match status" value="1"/>
</dbReference>
<dbReference type="PANTHER" id="PTHR47561">
    <property type="entry name" value="POLYSACCHARIDE DEACETYLASE FAMILY PROTEIN (AFU_ORTHOLOGUE AFUA_6G05030)"/>
    <property type="match status" value="1"/>
</dbReference>
<dbReference type="STRING" id="104102.AtDm6_2777"/>
<evidence type="ECO:0000259" key="6">
    <source>
        <dbReference type="PROSITE" id="PS51677"/>
    </source>
</evidence>
<dbReference type="Gene3D" id="3.20.20.370">
    <property type="entry name" value="Glycoside hydrolase/deacetylase"/>
    <property type="match status" value="1"/>
</dbReference>
<dbReference type="GO" id="GO:0016810">
    <property type="term" value="F:hydrolase activity, acting on carbon-nitrogen (but not peptide) bonds"/>
    <property type="evidence" value="ECO:0007669"/>
    <property type="project" value="InterPro"/>
</dbReference>
<proteinExistence type="inferred from homology"/>
<accession>A0A095AXQ6</accession>
<comment type="function">
    <text evidence="1">Is involved in generating a small heat-stable compound (Nod), an acylated oligomer of N-acetylglucosamine, that stimulates mitosis in various plant protoplasts.</text>
</comment>
<evidence type="ECO:0000313" key="7">
    <source>
        <dbReference type="EMBL" id="KGB21543.1"/>
    </source>
</evidence>
<dbReference type="GeneID" id="89479147"/>
<comment type="caution">
    <text evidence="7">The sequence shown here is derived from an EMBL/GenBank/DDBJ whole genome shotgun (WGS) entry which is preliminary data.</text>
</comment>
<evidence type="ECO:0000256" key="1">
    <source>
        <dbReference type="ARBA" id="ARBA00003236"/>
    </source>
</evidence>
<dbReference type="PROSITE" id="PS51677">
    <property type="entry name" value="NODB"/>
    <property type="match status" value="1"/>
</dbReference>
<evidence type="ECO:0000256" key="3">
    <source>
        <dbReference type="ARBA" id="ARBA00020071"/>
    </source>
</evidence>
<reference evidence="7 8" key="1">
    <citation type="submission" date="2014-06" db="EMBL/GenBank/DDBJ databases">
        <title>Functional and comparative genomic analyses of the Drosophila gut microbiota identify candidate symbiosis factors.</title>
        <authorList>
            <person name="Newell P.D."/>
            <person name="Chaston J.M."/>
            <person name="Douglas A.E."/>
        </authorList>
    </citation>
    <scope>NUCLEOTIDE SEQUENCE [LARGE SCALE GENOMIC DNA]</scope>
    <source>
        <strain evidence="7 8">DmCS_006</strain>
    </source>
</reference>
<dbReference type="Proteomes" id="UP000029448">
    <property type="component" value="Unassembled WGS sequence"/>
</dbReference>
<dbReference type="Pfam" id="PF01522">
    <property type="entry name" value="Polysacc_deac_1"/>
    <property type="match status" value="1"/>
</dbReference>
<evidence type="ECO:0000256" key="4">
    <source>
        <dbReference type="ARBA" id="ARBA00032976"/>
    </source>
</evidence>
<keyword evidence="8" id="KW-1185">Reference proteome</keyword>
<dbReference type="PANTHER" id="PTHR47561:SF1">
    <property type="entry name" value="POLYSACCHARIDE DEACETYLASE FAMILY PROTEIN (AFU_ORTHOLOGUE AFUA_6G05030)"/>
    <property type="match status" value="1"/>
</dbReference>
<sequence length="295" mass="32909">MIRSYDDVPVRPSNMAGPAPEFPWPDGKRAAMMLSFDIDAETAMTSKDPAHAEKLVYMSYGGYEARVGLPKILELLRELNLKATFFTTGWVADAYPAMVEAVLKDGHEIGHHGYHHLLPDPGSPHIESELAKGFEALARHGVRPVGYRAPYGESCEELRTALKREGMLYSSSWRDDVRPYRQVLSDGSPGVVELPPTAGYDDWTLGLSTRFGPRPVFPKEHILSMWKDDLDETRAWGAMVGTVLHPLVSGRPMRLRLLRTFLLYTLECRDVWIATGEQIARHFETCEAAARGGAA</sequence>
<comment type="similarity">
    <text evidence="2">Belongs to the polysaccharide deacetylase family.</text>
</comment>
<gene>
    <name evidence="7" type="ORF">AtDm6_2777</name>
</gene>
<dbReference type="PATRIC" id="fig|104102.7.peg.2742"/>